<sequence>MTATGRVEQLTVYPVKSLGGRDVAVAHVGPGGLAGDRAWVVVDATTGERVTVKGTPAMAGVVATGDAEADTTALTEVLGRPVRLDRAAAPQVDVAAVHLVSRAAIARAAEGEVPEGCSADDPRANVLLDLPAGEDERRWVGRTVRVGEVELVVTRTPKHCLGVYADVRTPGRVRVGDAVEVHDPRLPGP</sequence>
<dbReference type="RefSeq" id="WP_172442281.1">
    <property type="nucleotide sequence ID" value="NZ_JACHXB010000001.1"/>
</dbReference>
<feature type="domain" description="MOSC" evidence="1">
    <location>
        <begin position="71"/>
        <end position="189"/>
    </location>
</feature>
<dbReference type="GO" id="GO:0030151">
    <property type="term" value="F:molybdenum ion binding"/>
    <property type="evidence" value="ECO:0007669"/>
    <property type="project" value="InterPro"/>
</dbReference>
<keyword evidence="3" id="KW-1185">Reference proteome</keyword>
<dbReference type="InterPro" id="IPR005303">
    <property type="entry name" value="MOCOS_middle"/>
</dbReference>
<organism evidence="2 3">
    <name type="scientific">Geodermatophilus sabuli</name>
    <dbReference type="NCBI Taxonomy" id="1564158"/>
    <lineage>
        <taxon>Bacteria</taxon>
        <taxon>Bacillati</taxon>
        <taxon>Actinomycetota</taxon>
        <taxon>Actinomycetes</taxon>
        <taxon>Geodermatophilales</taxon>
        <taxon>Geodermatophilaceae</taxon>
        <taxon>Geodermatophilus</taxon>
    </lineage>
</organism>
<reference evidence="2 3" key="1">
    <citation type="submission" date="2017-09" db="EMBL/GenBank/DDBJ databases">
        <authorList>
            <person name="Ehlers B."/>
            <person name="Leendertz F.H."/>
        </authorList>
    </citation>
    <scope>NUCLEOTIDE SEQUENCE [LARGE SCALE GENOMIC DNA]</scope>
    <source>
        <strain evidence="2 3">DSM 46844</strain>
    </source>
</reference>
<accession>A0A285EAA9</accession>
<dbReference type="GO" id="GO:0003824">
    <property type="term" value="F:catalytic activity"/>
    <property type="evidence" value="ECO:0007669"/>
    <property type="project" value="InterPro"/>
</dbReference>
<proteinExistence type="predicted"/>
<gene>
    <name evidence="2" type="ORF">SAMN06893097_101962</name>
</gene>
<dbReference type="EMBL" id="OBDO01000001">
    <property type="protein sequence ID" value="SNX95154.1"/>
    <property type="molecule type" value="Genomic_DNA"/>
</dbReference>
<dbReference type="AlphaFoldDB" id="A0A285EAA9"/>
<dbReference type="SUPFAM" id="SSF50800">
    <property type="entry name" value="PK beta-barrel domain-like"/>
    <property type="match status" value="1"/>
</dbReference>
<evidence type="ECO:0000313" key="3">
    <source>
        <dbReference type="Proteomes" id="UP000219514"/>
    </source>
</evidence>
<dbReference type="PROSITE" id="PS51340">
    <property type="entry name" value="MOSC"/>
    <property type="match status" value="1"/>
</dbReference>
<dbReference type="InterPro" id="IPR005302">
    <property type="entry name" value="MoCF_Sase_C"/>
</dbReference>
<evidence type="ECO:0000259" key="1">
    <source>
        <dbReference type="PROSITE" id="PS51340"/>
    </source>
</evidence>
<evidence type="ECO:0000313" key="2">
    <source>
        <dbReference type="EMBL" id="SNX95154.1"/>
    </source>
</evidence>
<dbReference type="Proteomes" id="UP000219514">
    <property type="component" value="Unassembled WGS sequence"/>
</dbReference>
<protein>
    <recommendedName>
        <fullName evidence="1">MOSC domain-containing protein</fullName>
    </recommendedName>
</protein>
<dbReference type="InterPro" id="IPR011037">
    <property type="entry name" value="Pyrv_Knase-like_insert_dom_sf"/>
</dbReference>
<dbReference type="GO" id="GO:0030170">
    <property type="term" value="F:pyridoxal phosphate binding"/>
    <property type="evidence" value="ECO:0007669"/>
    <property type="project" value="InterPro"/>
</dbReference>
<name>A0A285EAA9_9ACTN</name>
<dbReference type="Pfam" id="PF03476">
    <property type="entry name" value="MOSC_N"/>
    <property type="match status" value="1"/>
</dbReference>